<dbReference type="InterPro" id="IPR012292">
    <property type="entry name" value="Globin/Proto"/>
</dbReference>
<proteinExistence type="predicted"/>
<evidence type="ECO:0000313" key="2">
    <source>
        <dbReference type="EMBL" id="MBB6144440.1"/>
    </source>
</evidence>
<keyword evidence="3" id="KW-1185">Reference proteome</keyword>
<evidence type="ECO:0000259" key="1">
    <source>
        <dbReference type="Pfam" id="PF11563"/>
    </source>
</evidence>
<dbReference type="InterPro" id="IPR044398">
    <property type="entry name" value="Globin-sensor_dom"/>
</dbReference>
<sequence length="199" mass="23051">MSNDIAGYSYGDREIGHSSLSEEELEDLKVGARFTEEDVRYLRMAGEVLQGQTTEIVHLWRSEIIAHIPHLAKHSRSLDGGSLPDYLARSNRRFEQWILDTCLRPYDRTWLDYQHEIGLRHTAPKKNQVDHVSSTSHIPFRDVLSFIPVINETMKPFLGRKGHTQDEVECMHRAWSKSMLIQMAIWTEAYEESQKNKAG</sequence>
<evidence type="ECO:0000313" key="3">
    <source>
        <dbReference type="Proteomes" id="UP000538666"/>
    </source>
</evidence>
<name>A0A841JTF6_9BACT</name>
<dbReference type="Proteomes" id="UP000538666">
    <property type="component" value="Unassembled WGS sequence"/>
</dbReference>
<dbReference type="InterPro" id="IPR009050">
    <property type="entry name" value="Globin-like_sf"/>
</dbReference>
<gene>
    <name evidence="2" type="ORF">HNQ77_002392</name>
</gene>
<dbReference type="GO" id="GO:0019825">
    <property type="term" value="F:oxygen binding"/>
    <property type="evidence" value="ECO:0007669"/>
    <property type="project" value="InterPro"/>
</dbReference>
<dbReference type="OrthoDB" id="9780134at2"/>
<reference evidence="2 3" key="1">
    <citation type="submission" date="2020-08" db="EMBL/GenBank/DDBJ databases">
        <title>Genomic Encyclopedia of Type Strains, Phase IV (KMG-IV): sequencing the most valuable type-strain genomes for metagenomic binning, comparative biology and taxonomic classification.</title>
        <authorList>
            <person name="Goeker M."/>
        </authorList>
    </citation>
    <scope>NUCLEOTIDE SEQUENCE [LARGE SCALE GENOMIC DNA]</scope>
    <source>
        <strain evidence="2 3">DSM 103733</strain>
    </source>
</reference>
<feature type="domain" description="Globin-sensor" evidence="1">
    <location>
        <begin position="22"/>
        <end position="195"/>
    </location>
</feature>
<dbReference type="SUPFAM" id="SSF46458">
    <property type="entry name" value="Globin-like"/>
    <property type="match status" value="1"/>
</dbReference>
<protein>
    <recommendedName>
        <fullName evidence="1">Globin-sensor domain-containing protein</fullName>
    </recommendedName>
</protein>
<dbReference type="RefSeq" id="WP_050058934.1">
    <property type="nucleotide sequence ID" value="NZ_JACHEK010000004.1"/>
</dbReference>
<dbReference type="GO" id="GO:0020037">
    <property type="term" value="F:heme binding"/>
    <property type="evidence" value="ECO:0007669"/>
    <property type="project" value="InterPro"/>
</dbReference>
<comment type="caution">
    <text evidence="2">The sequence shown here is derived from an EMBL/GenBank/DDBJ whole genome shotgun (WGS) entry which is preliminary data.</text>
</comment>
<dbReference type="Pfam" id="PF11563">
    <property type="entry name" value="Protoglobin"/>
    <property type="match status" value="1"/>
</dbReference>
<dbReference type="EMBL" id="JACHEK010000004">
    <property type="protein sequence ID" value="MBB6144440.1"/>
    <property type="molecule type" value="Genomic_DNA"/>
</dbReference>
<dbReference type="AlphaFoldDB" id="A0A841JTF6"/>
<accession>A0A841JTF6</accession>
<dbReference type="Gene3D" id="1.10.490.10">
    <property type="entry name" value="Globins"/>
    <property type="match status" value="1"/>
</dbReference>
<organism evidence="2 3">
    <name type="scientific">Silvibacterium bohemicum</name>
    <dbReference type="NCBI Taxonomy" id="1577686"/>
    <lineage>
        <taxon>Bacteria</taxon>
        <taxon>Pseudomonadati</taxon>
        <taxon>Acidobacteriota</taxon>
        <taxon>Terriglobia</taxon>
        <taxon>Terriglobales</taxon>
        <taxon>Acidobacteriaceae</taxon>
        <taxon>Silvibacterium</taxon>
    </lineage>
</organism>